<evidence type="ECO:0000256" key="1">
    <source>
        <dbReference type="ARBA" id="ARBA00022527"/>
    </source>
</evidence>
<sequence length="257" mass="27446">MGGGMKGIVQHGVDSWTGQEIAVKRVECDTACPIRFLEVRGGEQLVVYSEGYAPVHSKPQPFGGELSFDASNEHGARPFEKDSLTGRVVLVRRGGGVSFSQKVTNAYCGGAAGVVIVSNSSEVDIYSVDAPAGSKVCSVMVPRPDGDAMIASCSAGSRGAPTTCQVRTDVGHEVDICRRLPPHPNVIQVLDTWEDGNAAVVVMELCRGGKVQGPLELPQALRLTRQMLAGLRHIHENGVVHRDVKPENMLLTRPPQD</sequence>
<dbReference type="InterPro" id="IPR011009">
    <property type="entry name" value="Kinase-like_dom_sf"/>
</dbReference>
<dbReference type="InterPro" id="IPR008271">
    <property type="entry name" value="Ser/Thr_kinase_AS"/>
</dbReference>
<keyword evidence="5" id="KW-0067">ATP-binding</keyword>
<dbReference type="InterPro" id="IPR000719">
    <property type="entry name" value="Prot_kinase_dom"/>
</dbReference>
<keyword evidence="3" id="KW-0547">Nucleotide-binding</keyword>
<accession>A0ABN9QCI1</accession>
<dbReference type="PROSITE" id="PS00108">
    <property type="entry name" value="PROTEIN_KINASE_ST"/>
    <property type="match status" value="1"/>
</dbReference>
<dbReference type="EMBL" id="CAUYUJ010002535">
    <property type="protein sequence ID" value="CAK0801198.1"/>
    <property type="molecule type" value="Genomic_DNA"/>
</dbReference>
<feature type="non-terminal residue" evidence="7">
    <location>
        <position position="257"/>
    </location>
</feature>
<dbReference type="InterPro" id="IPR050205">
    <property type="entry name" value="CDPK_Ser/Thr_kinases"/>
</dbReference>
<keyword evidence="8" id="KW-1185">Reference proteome</keyword>
<evidence type="ECO:0000259" key="6">
    <source>
        <dbReference type="PROSITE" id="PS50011"/>
    </source>
</evidence>
<keyword evidence="4" id="KW-0418">Kinase</keyword>
<organism evidence="7 8">
    <name type="scientific">Prorocentrum cordatum</name>
    <dbReference type="NCBI Taxonomy" id="2364126"/>
    <lineage>
        <taxon>Eukaryota</taxon>
        <taxon>Sar</taxon>
        <taxon>Alveolata</taxon>
        <taxon>Dinophyceae</taxon>
        <taxon>Prorocentrales</taxon>
        <taxon>Prorocentraceae</taxon>
        <taxon>Prorocentrum</taxon>
    </lineage>
</organism>
<dbReference type="Gene3D" id="3.30.200.20">
    <property type="entry name" value="Phosphorylase Kinase, domain 1"/>
    <property type="match status" value="1"/>
</dbReference>
<evidence type="ECO:0000256" key="3">
    <source>
        <dbReference type="ARBA" id="ARBA00022741"/>
    </source>
</evidence>
<dbReference type="PROSITE" id="PS50011">
    <property type="entry name" value="PROTEIN_KINASE_DOM"/>
    <property type="match status" value="1"/>
</dbReference>
<dbReference type="Pfam" id="PF02225">
    <property type="entry name" value="PA"/>
    <property type="match status" value="1"/>
</dbReference>
<dbReference type="SUPFAM" id="SSF52025">
    <property type="entry name" value="PA domain"/>
    <property type="match status" value="1"/>
</dbReference>
<dbReference type="SMART" id="SM00220">
    <property type="entry name" value="S_TKc"/>
    <property type="match status" value="1"/>
</dbReference>
<keyword evidence="2" id="KW-0808">Transferase</keyword>
<dbReference type="CDD" id="cd00538">
    <property type="entry name" value="PA"/>
    <property type="match status" value="1"/>
</dbReference>
<dbReference type="Pfam" id="PF00069">
    <property type="entry name" value="Pkinase"/>
    <property type="match status" value="1"/>
</dbReference>
<name>A0ABN9QCI1_9DINO</name>
<dbReference type="Gene3D" id="1.10.510.10">
    <property type="entry name" value="Transferase(Phosphotransferase) domain 1"/>
    <property type="match status" value="1"/>
</dbReference>
<dbReference type="Gene3D" id="3.50.30.30">
    <property type="match status" value="1"/>
</dbReference>
<dbReference type="InterPro" id="IPR046450">
    <property type="entry name" value="PA_dom_sf"/>
</dbReference>
<dbReference type="SUPFAM" id="SSF56112">
    <property type="entry name" value="Protein kinase-like (PK-like)"/>
    <property type="match status" value="1"/>
</dbReference>
<evidence type="ECO:0000256" key="2">
    <source>
        <dbReference type="ARBA" id="ARBA00022679"/>
    </source>
</evidence>
<dbReference type="InterPro" id="IPR003137">
    <property type="entry name" value="PA_domain"/>
</dbReference>
<protein>
    <recommendedName>
        <fullName evidence="6">Protein kinase domain-containing protein</fullName>
    </recommendedName>
</protein>
<evidence type="ECO:0000313" key="8">
    <source>
        <dbReference type="Proteomes" id="UP001189429"/>
    </source>
</evidence>
<dbReference type="Proteomes" id="UP001189429">
    <property type="component" value="Unassembled WGS sequence"/>
</dbReference>
<evidence type="ECO:0000256" key="4">
    <source>
        <dbReference type="ARBA" id="ARBA00022777"/>
    </source>
</evidence>
<gene>
    <name evidence="7" type="ORF">PCOR1329_LOCUS9147</name>
</gene>
<reference evidence="7" key="1">
    <citation type="submission" date="2023-10" db="EMBL/GenBank/DDBJ databases">
        <authorList>
            <person name="Chen Y."/>
            <person name="Shah S."/>
            <person name="Dougan E. K."/>
            <person name="Thang M."/>
            <person name="Chan C."/>
        </authorList>
    </citation>
    <scope>NUCLEOTIDE SEQUENCE [LARGE SCALE GENOMIC DNA]</scope>
</reference>
<proteinExistence type="predicted"/>
<feature type="domain" description="Protein kinase" evidence="6">
    <location>
        <begin position="1"/>
        <end position="257"/>
    </location>
</feature>
<keyword evidence="1" id="KW-0723">Serine/threonine-protein kinase</keyword>
<dbReference type="PANTHER" id="PTHR24349">
    <property type="entry name" value="SERINE/THREONINE-PROTEIN KINASE"/>
    <property type="match status" value="1"/>
</dbReference>
<comment type="caution">
    <text evidence="7">The sequence shown here is derived from an EMBL/GenBank/DDBJ whole genome shotgun (WGS) entry which is preliminary data.</text>
</comment>
<evidence type="ECO:0000313" key="7">
    <source>
        <dbReference type="EMBL" id="CAK0801198.1"/>
    </source>
</evidence>
<evidence type="ECO:0000256" key="5">
    <source>
        <dbReference type="ARBA" id="ARBA00022840"/>
    </source>
</evidence>